<dbReference type="EMBL" id="CAJNOQ010008524">
    <property type="protein sequence ID" value="CAF1199361.1"/>
    <property type="molecule type" value="Genomic_DNA"/>
</dbReference>
<dbReference type="PROSITE" id="PS00639">
    <property type="entry name" value="THIOL_PROTEASE_HIS"/>
    <property type="match status" value="1"/>
</dbReference>
<dbReference type="Proteomes" id="UP000663829">
    <property type="component" value="Unassembled WGS sequence"/>
</dbReference>
<dbReference type="SMART" id="SM00645">
    <property type="entry name" value="Pept_C1"/>
    <property type="match status" value="1"/>
</dbReference>
<name>A0A814W2S9_9BILA</name>
<keyword evidence="7" id="KW-0175">Coiled coil</keyword>
<feature type="signal peptide" evidence="8">
    <location>
        <begin position="1"/>
        <end position="20"/>
    </location>
</feature>
<keyword evidence="3" id="KW-0378">Hydrolase</keyword>
<evidence type="ECO:0000259" key="9">
    <source>
        <dbReference type="SMART" id="SM00645"/>
    </source>
</evidence>
<evidence type="ECO:0000256" key="1">
    <source>
        <dbReference type="ARBA" id="ARBA00008455"/>
    </source>
</evidence>
<keyword evidence="5" id="KW-0865">Zymogen</keyword>
<gene>
    <name evidence="11" type="ORF">GPM918_LOCUS23639</name>
    <name evidence="12" type="ORF">SRO942_LOCUS23637</name>
</gene>
<keyword evidence="8" id="KW-0732">Signal</keyword>
<dbReference type="Pfam" id="PF08246">
    <property type="entry name" value="Inhibitor_I29"/>
    <property type="match status" value="1"/>
</dbReference>
<feature type="domain" description="Peptidase C1A papain C-terminal" evidence="9">
    <location>
        <begin position="171"/>
        <end position="399"/>
    </location>
</feature>
<dbReference type="GO" id="GO:0006508">
    <property type="term" value="P:proteolysis"/>
    <property type="evidence" value="ECO:0007669"/>
    <property type="project" value="UniProtKB-KW"/>
</dbReference>
<dbReference type="GO" id="GO:0008234">
    <property type="term" value="F:cysteine-type peptidase activity"/>
    <property type="evidence" value="ECO:0007669"/>
    <property type="project" value="UniProtKB-KW"/>
</dbReference>
<evidence type="ECO:0000313" key="12">
    <source>
        <dbReference type="EMBL" id="CAF3963982.1"/>
    </source>
</evidence>
<dbReference type="PANTHER" id="PTHR12411">
    <property type="entry name" value="CYSTEINE PROTEASE FAMILY C1-RELATED"/>
    <property type="match status" value="1"/>
</dbReference>
<dbReference type="SMART" id="SM00848">
    <property type="entry name" value="Inhibitor_I29"/>
    <property type="match status" value="1"/>
</dbReference>
<feature type="coiled-coil region" evidence="7">
    <location>
        <begin position="74"/>
        <end position="101"/>
    </location>
</feature>
<dbReference type="Pfam" id="PF00112">
    <property type="entry name" value="Peptidase_C1"/>
    <property type="match status" value="1"/>
</dbReference>
<dbReference type="InterPro" id="IPR013128">
    <property type="entry name" value="Peptidase_C1A"/>
</dbReference>
<dbReference type="InterPro" id="IPR038765">
    <property type="entry name" value="Papain-like_cys_pep_sf"/>
</dbReference>
<feature type="domain" description="Cathepsin propeptide inhibitor" evidence="10">
    <location>
        <begin position="67"/>
        <end position="123"/>
    </location>
</feature>
<evidence type="ECO:0000256" key="4">
    <source>
        <dbReference type="ARBA" id="ARBA00022807"/>
    </source>
</evidence>
<evidence type="ECO:0000313" key="11">
    <source>
        <dbReference type="EMBL" id="CAF1199361.1"/>
    </source>
</evidence>
<accession>A0A814W2S9</accession>
<protein>
    <submittedName>
        <fullName evidence="11">Uncharacterized protein</fullName>
    </submittedName>
</protein>
<keyword evidence="13" id="KW-1185">Reference proteome</keyword>
<evidence type="ECO:0000256" key="5">
    <source>
        <dbReference type="ARBA" id="ARBA00023145"/>
    </source>
</evidence>
<evidence type="ECO:0000256" key="6">
    <source>
        <dbReference type="ARBA" id="ARBA00023157"/>
    </source>
</evidence>
<reference evidence="11" key="1">
    <citation type="submission" date="2021-02" db="EMBL/GenBank/DDBJ databases">
        <authorList>
            <person name="Nowell W R."/>
        </authorList>
    </citation>
    <scope>NUCLEOTIDE SEQUENCE</scope>
</reference>
<dbReference type="AlphaFoldDB" id="A0A814W2S9"/>
<dbReference type="InterPro" id="IPR013201">
    <property type="entry name" value="Prot_inhib_I29"/>
</dbReference>
<keyword evidence="6" id="KW-1015">Disulfide bond</keyword>
<comment type="similarity">
    <text evidence="1">Belongs to the peptidase C1 family.</text>
</comment>
<dbReference type="InterPro" id="IPR000169">
    <property type="entry name" value="Pept_cys_AS"/>
</dbReference>
<dbReference type="InterPro" id="IPR039417">
    <property type="entry name" value="Peptidase_C1A_papain-like"/>
</dbReference>
<dbReference type="PROSITE" id="PS00139">
    <property type="entry name" value="THIOL_PROTEASE_CYS"/>
    <property type="match status" value="1"/>
</dbReference>
<keyword evidence="2" id="KW-0645">Protease</keyword>
<evidence type="ECO:0000256" key="7">
    <source>
        <dbReference type="SAM" id="Coils"/>
    </source>
</evidence>
<evidence type="ECO:0000256" key="8">
    <source>
        <dbReference type="SAM" id="SignalP"/>
    </source>
</evidence>
<dbReference type="CDD" id="cd02248">
    <property type="entry name" value="Peptidase_C1A"/>
    <property type="match status" value="1"/>
</dbReference>
<evidence type="ECO:0000313" key="13">
    <source>
        <dbReference type="Proteomes" id="UP000663829"/>
    </source>
</evidence>
<organism evidence="11 13">
    <name type="scientific">Didymodactylos carnosus</name>
    <dbReference type="NCBI Taxonomy" id="1234261"/>
    <lineage>
        <taxon>Eukaryota</taxon>
        <taxon>Metazoa</taxon>
        <taxon>Spiralia</taxon>
        <taxon>Gnathifera</taxon>
        <taxon>Rotifera</taxon>
        <taxon>Eurotatoria</taxon>
        <taxon>Bdelloidea</taxon>
        <taxon>Philodinida</taxon>
        <taxon>Philodinidae</taxon>
        <taxon>Didymodactylos</taxon>
    </lineage>
</organism>
<sequence length="403" mass="45482">MKVLFLVLILFTCVPEFCHAFSIQQGIDFVLSLAQNKPVQQAFDLILSLTQNKLSLLENSKFVQQLFDKFKSEYQRTYLNKQEQQQRLEQFKETLKSLILAKVQDLTFQLKLNEFSDWTIDELQTLRGYVPHNDSDRDAPIDKPQPILVDHRRRSSLSRRRLSLSRRASSLPASFDWTGRVLTSNSAVTVTRPIKNQGQCGSCYAFATVAVLETVFTLQYPASYDLSEQQIVDCSKAYGNYGCGGGFFEKSFDYLKANAWNLDSSSSYPYTANDYSSCKAKNSGVRFAKLAYGIITFGDEAAMKSYLYNYGPLWISFDASNPYFNSYASSVYSVSNCGTLESQTNHAMVIVGYGTDSSTGLDYWKVKNSWGKSWGEQGFIRVRRGVNMCGIAARAYYIGLATS</sequence>
<keyword evidence="4" id="KW-0788">Thiol protease</keyword>
<dbReference type="OrthoDB" id="10253408at2759"/>
<evidence type="ECO:0000256" key="3">
    <source>
        <dbReference type="ARBA" id="ARBA00022801"/>
    </source>
</evidence>
<dbReference type="PRINTS" id="PR00705">
    <property type="entry name" value="PAPAIN"/>
</dbReference>
<proteinExistence type="inferred from homology"/>
<dbReference type="InterPro" id="IPR000668">
    <property type="entry name" value="Peptidase_C1A_C"/>
</dbReference>
<dbReference type="EMBL" id="CAJOBC010008524">
    <property type="protein sequence ID" value="CAF3963982.1"/>
    <property type="molecule type" value="Genomic_DNA"/>
</dbReference>
<comment type="caution">
    <text evidence="11">The sequence shown here is derived from an EMBL/GenBank/DDBJ whole genome shotgun (WGS) entry which is preliminary data.</text>
</comment>
<feature type="chain" id="PRO_5036226366" evidence="8">
    <location>
        <begin position="21"/>
        <end position="403"/>
    </location>
</feature>
<dbReference type="Gene3D" id="3.90.70.10">
    <property type="entry name" value="Cysteine proteinases"/>
    <property type="match status" value="1"/>
</dbReference>
<dbReference type="Proteomes" id="UP000681722">
    <property type="component" value="Unassembled WGS sequence"/>
</dbReference>
<dbReference type="InterPro" id="IPR025660">
    <property type="entry name" value="Pept_his_AS"/>
</dbReference>
<dbReference type="SUPFAM" id="SSF54001">
    <property type="entry name" value="Cysteine proteinases"/>
    <property type="match status" value="1"/>
</dbReference>
<evidence type="ECO:0000259" key="10">
    <source>
        <dbReference type="SMART" id="SM00848"/>
    </source>
</evidence>
<evidence type="ECO:0000256" key="2">
    <source>
        <dbReference type="ARBA" id="ARBA00022670"/>
    </source>
</evidence>